<keyword evidence="1" id="KW-1133">Transmembrane helix</keyword>
<gene>
    <name evidence="5" type="ORF">HID58_069038</name>
</gene>
<dbReference type="InterPro" id="IPR029052">
    <property type="entry name" value="Metallo-depent_PP-like"/>
</dbReference>
<keyword evidence="1" id="KW-0472">Membrane</keyword>
<dbReference type="InterPro" id="IPR056229">
    <property type="entry name" value="Ig_TMM62"/>
</dbReference>
<dbReference type="Gene3D" id="3.40.50.1820">
    <property type="entry name" value="alpha/beta hydrolase"/>
    <property type="match status" value="1"/>
</dbReference>
<feature type="transmembrane region" description="Helical" evidence="1">
    <location>
        <begin position="1210"/>
        <end position="1228"/>
    </location>
</feature>
<reference evidence="5 6" key="1">
    <citation type="submission" date="2021-05" db="EMBL/GenBank/DDBJ databases">
        <title>Genome Assembly of Synthetic Allotetraploid Brassica napus Reveals Homoeologous Exchanges between Subgenomes.</title>
        <authorList>
            <person name="Davis J.T."/>
        </authorList>
    </citation>
    <scope>NUCLEOTIDE SEQUENCE [LARGE SCALE GENOMIC DNA]</scope>
    <source>
        <strain evidence="6">cv. Da-Ae</strain>
        <tissue evidence="5">Seedling</tissue>
    </source>
</reference>
<evidence type="ECO:0000256" key="1">
    <source>
        <dbReference type="SAM" id="Phobius"/>
    </source>
</evidence>
<dbReference type="InterPro" id="IPR004843">
    <property type="entry name" value="Calcineurin-like_PHP"/>
</dbReference>
<dbReference type="EMBL" id="JAGKQM010000015">
    <property type="protein sequence ID" value="KAH0881644.1"/>
    <property type="molecule type" value="Genomic_DNA"/>
</dbReference>
<dbReference type="InterPro" id="IPR056230">
    <property type="entry name" value="TMEM62_C"/>
</dbReference>
<evidence type="ECO:0000259" key="4">
    <source>
        <dbReference type="Pfam" id="PF24394"/>
    </source>
</evidence>
<keyword evidence="6" id="KW-1185">Reference proteome</keyword>
<dbReference type="Proteomes" id="UP000824890">
    <property type="component" value="Unassembled WGS sequence"/>
</dbReference>
<evidence type="ECO:0000313" key="6">
    <source>
        <dbReference type="Proteomes" id="UP000824890"/>
    </source>
</evidence>
<feature type="transmembrane region" description="Helical" evidence="1">
    <location>
        <begin position="1267"/>
        <end position="1291"/>
    </location>
</feature>
<dbReference type="SUPFAM" id="SSF56300">
    <property type="entry name" value="Metallo-dependent phosphatases"/>
    <property type="match status" value="1"/>
</dbReference>
<feature type="domain" description="Calcineurin-like phosphoesterase" evidence="2">
    <location>
        <begin position="704"/>
        <end position="921"/>
    </location>
</feature>
<dbReference type="PANTHER" id="PTHR14795">
    <property type="entry name" value="HELICASE RELATED"/>
    <property type="match status" value="1"/>
</dbReference>
<evidence type="ECO:0000259" key="3">
    <source>
        <dbReference type="Pfam" id="PF24384"/>
    </source>
</evidence>
<dbReference type="Pfam" id="PF24394">
    <property type="entry name" value="TMEM62_C"/>
    <property type="match status" value="1"/>
</dbReference>
<feature type="transmembrane region" description="Helical" evidence="1">
    <location>
        <begin position="1361"/>
        <end position="1382"/>
    </location>
</feature>
<accession>A0ABQ7ZN35</accession>
<comment type="caution">
    <text evidence="5">The sequence shown here is derived from an EMBL/GenBank/DDBJ whole genome shotgun (WGS) entry which is preliminary data.</text>
</comment>
<name>A0ABQ7ZN35_BRANA</name>
<evidence type="ECO:0000259" key="2">
    <source>
        <dbReference type="Pfam" id="PF00149"/>
    </source>
</evidence>
<feature type="domain" description="TMEM62 Ig-like" evidence="3">
    <location>
        <begin position="1006"/>
        <end position="1132"/>
    </location>
</feature>
<dbReference type="Pfam" id="PF02450">
    <property type="entry name" value="LCAT"/>
    <property type="match status" value="1"/>
</dbReference>
<feature type="transmembrane region" description="Helical" evidence="1">
    <location>
        <begin position="1153"/>
        <end position="1179"/>
    </location>
</feature>
<keyword evidence="1" id="KW-0812">Transmembrane</keyword>
<dbReference type="PANTHER" id="PTHR14795:SF0">
    <property type="entry name" value="TRANSMEMBRANE PROTEIN 62"/>
    <property type="match status" value="1"/>
</dbReference>
<organism evidence="5 6">
    <name type="scientific">Brassica napus</name>
    <name type="common">Rape</name>
    <dbReference type="NCBI Taxonomy" id="3708"/>
    <lineage>
        <taxon>Eukaryota</taxon>
        <taxon>Viridiplantae</taxon>
        <taxon>Streptophyta</taxon>
        <taxon>Embryophyta</taxon>
        <taxon>Tracheophyta</taxon>
        <taxon>Spermatophyta</taxon>
        <taxon>Magnoliopsida</taxon>
        <taxon>eudicotyledons</taxon>
        <taxon>Gunneridae</taxon>
        <taxon>Pentapetalae</taxon>
        <taxon>rosids</taxon>
        <taxon>malvids</taxon>
        <taxon>Brassicales</taxon>
        <taxon>Brassicaceae</taxon>
        <taxon>Brassiceae</taxon>
        <taxon>Brassica</taxon>
    </lineage>
</organism>
<dbReference type="InterPro" id="IPR003386">
    <property type="entry name" value="LACT/PDAT_acylTrfase"/>
</dbReference>
<protein>
    <recommendedName>
        <fullName evidence="7">Calcineurin-like phosphoesterase domain-containing protein</fullName>
    </recommendedName>
</protein>
<sequence>MEVADRDPVLLVSGMGGSILHSKKKNSKSEIRVWVRLFLANLAFRQNLWSLYNPKTGYTEPLDEDIEISVPEDDHGLYAIDILDPSWFVKLCHLTEVYHFHDMIEMLVGCGYKKGTTLFGYGYDFRQSNRIDQLMLGLKKKLETAYKTSGERKVTIISHSMGGVMISCFIFLYPEVFSKYVGKWITIATPFQGAPGCINDSLLTGVQFVEGLESFFFVSRWTMHQLLVECPSIYEMMANPYFKWKKQPEIRVWRKKTEKDNDETSAELETFGLVESIDLFNDALKNNELSYGGNKIALPFNVSILEWASKTREILNKAKLPDGVSFYNIYGVAQDTPFDVCYGTETSPIGDLSEICQTMPEYTYVDGDGTVPAESAAAAQFKSVASVGVSGTHRGLLHDKRIPTDKTQIAVYFNDISQDQLSQSFHFGRSEIDPWRWPRPAVEELKSAERLNASKTFPWEKGLNMMCLMVALEIYNKQPRKRFWMLAQMYPKNNRNEDTRVWKTPQMEGLIDSNSRIEVDMDSQVLAAEAVNYCLSYFCNGNSIIPQESIAQHILQILELDNLEERKQMMRPRLLRAYLYHQTKQMLDYTLVSTKEEAVRREDVMGKHYQIIKAISPAYGLTEQMLHEANEEIFTFEREVMEANGDDDELRKNTPLHRRRISLSSIHLLLLISLSTTTRVSGSIDESGRRTVIEARSGQDLVWVVQLSDLHFSVHHPERAIDFRNILGPALSLINPSLVLITGDLTDGKSKDLLAMKQNEQEWLEYESVMQDVIKTSGLNKTLFYDLRGNHDNFGVPSLGSSVDFFSKYSINGKLGRKENVNTVTLETSERKHLFVGVDTTMSIGLRGPTNLFGHPTDELLTSLDSQLSQWDDDKPTKPVTKIPFGHFPLSFSALTHSKKSLRGVFLKHSVSAYLCGHLHSRFGKNLKRLHRSGGVTLSDNDLFQLNMRRSGGDESAANCSFGASPDAEFWEWEMGDWRKNRAMRIVAIDRGHVSYLDLDFKSSESRKTIVLPTFPLDSRFMSTSLARHRYECQHMISSSYDAIRAIVFSQSLVVDVVARVYDSSPGFNNLVMEAPMRKHGSTSGASFYSLPWNYRAFEDSLPDRYWLQIEVIDIKGRSTLSELRPFSINGLSSRVSWTWNEFHVMGCQWAALYFPILWSVISCLLLAFFIPKCIIVVFKKQYTLKKFVAKKGLFTLVLWILQDLCRLPVVWFGYVAYLFYLVFFPWFSGEVFTDSGKRTYMTIMGWVVTSSGGGERKHEYVGEPDVMVLVIPHLVFVVIPSLVIVCCLVAERELYKEHIRAVSGKKEDDHNDRGRKKRWQRRSLLFSKRRLVRKSLLLASLALYWKHFKNCWSLARAYEMNVVHFPGYSLVVPLLLLYVIFKTHKAP</sequence>
<proteinExistence type="predicted"/>
<dbReference type="Pfam" id="PF00149">
    <property type="entry name" value="Metallophos"/>
    <property type="match status" value="1"/>
</dbReference>
<dbReference type="Pfam" id="PF24384">
    <property type="entry name" value="Ig_TMM62"/>
    <property type="match status" value="1"/>
</dbReference>
<dbReference type="SUPFAM" id="SSF53474">
    <property type="entry name" value="alpha/beta-Hydrolases"/>
    <property type="match status" value="1"/>
</dbReference>
<evidence type="ECO:0000313" key="5">
    <source>
        <dbReference type="EMBL" id="KAH0881644.1"/>
    </source>
</evidence>
<feature type="domain" description="TMEM62 C-terminal" evidence="4">
    <location>
        <begin position="1156"/>
        <end position="1367"/>
    </location>
</feature>
<dbReference type="Gene3D" id="3.60.21.10">
    <property type="match status" value="1"/>
</dbReference>
<dbReference type="InterPro" id="IPR029058">
    <property type="entry name" value="AB_hydrolase_fold"/>
</dbReference>
<evidence type="ECO:0008006" key="7">
    <source>
        <dbReference type="Google" id="ProtNLM"/>
    </source>
</evidence>